<organism evidence="2 3">
    <name type="scientific">Linum trigynum</name>
    <dbReference type="NCBI Taxonomy" id="586398"/>
    <lineage>
        <taxon>Eukaryota</taxon>
        <taxon>Viridiplantae</taxon>
        <taxon>Streptophyta</taxon>
        <taxon>Embryophyta</taxon>
        <taxon>Tracheophyta</taxon>
        <taxon>Spermatophyta</taxon>
        <taxon>Magnoliopsida</taxon>
        <taxon>eudicotyledons</taxon>
        <taxon>Gunneridae</taxon>
        <taxon>Pentapetalae</taxon>
        <taxon>rosids</taxon>
        <taxon>fabids</taxon>
        <taxon>Malpighiales</taxon>
        <taxon>Linaceae</taxon>
        <taxon>Linum</taxon>
    </lineage>
</organism>
<dbReference type="PANTHER" id="PTHR35324:SF4">
    <property type="entry name" value="EXPRESSED PROTEIN"/>
    <property type="match status" value="1"/>
</dbReference>
<protein>
    <submittedName>
        <fullName evidence="2">Uncharacterized protein</fullName>
    </submittedName>
</protein>
<dbReference type="AlphaFoldDB" id="A0AAV2E3B7"/>
<name>A0AAV2E3B7_9ROSI</name>
<proteinExistence type="predicted"/>
<sequence>MDINMLFSKQAAHETSPSSLCLSEDDGEGKDTTSRPPPVSSQLLLKPSSKAQAARNDHNHHAASRALDRDVVLRRIRDHRSLNHVRSALLSLRSGARHSTMWADPEDAFSSP</sequence>
<accession>A0AAV2E3B7</accession>
<evidence type="ECO:0000313" key="3">
    <source>
        <dbReference type="Proteomes" id="UP001497516"/>
    </source>
</evidence>
<evidence type="ECO:0000313" key="2">
    <source>
        <dbReference type="EMBL" id="CAL1380446.1"/>
    </source>
</evidence>
<feature type="compositionally biased region" description="Basic and acidic residues" evidence="1">
    <location>
        <begin position="55"/>
        <end position="69"/>
    </location>
</feature>
<feature type="region of interest" description="Disordered" evidence="1">
    <location>
        <begin position="1"/>
        <end position="69"/>
    </location>
</feature>
<dbReference type="Proteomes" id="UP001497516">
    <property type="component" value="Chromosome 4"/>
</dbReference>
<keyword evidence="3" id="KW-1185">Reference proteome</keyword>
<dbReference type="EMBL" id="OZ034817">
    <property type="protein sequence ID" value="CAL1380446.1"/>
    <property type="molecule type" value="Genomic_DNA"/>
</dbReference>
<gene>
    <name evidence="2" type="ORF">LTRI10_LOCUS21888</name>
</gene>
<evidence type="ECO:0000256" key="1">
    <source>
        <dbReference type="SAM" id="MobiDB-lite"/>
    </source>
</evidence>
<reference evidence="2 3" key="1">
    <citation type="submission" date="2024-04" db="EMBL/GenBank/DDBJ databases">
        <authorList>
            <person name="Fracassetti M."/>
        </authorList>
    </citation>
    <scope>NUCLEOTIDE SEQUENCE [LARGE SCALE GENOMIC DNA]</scope>
</reference>
<dbReference type="PANTHER" id="PTHR35324">
    <property type="entry name" value="BNAA08G03750D PROTEIN"/>
    <property type="match status" value="1"/>
</dbReference>